<evidence type="ECO:0000259" key="3">
    <source>
        <dbReference type="SMART" id="SM00822"/>
    </source>
</evidence>
<dbReference type="InterPro" id="IPR020904">
    <property type="entry name" value="Sc_DH/Rdtase_CS"/>
</dbReference>
<dbReference type="PROSITE" id="PS00061">
    <property type="entry name" value="ADH_SHORT"/>
    <property type="match status" value="1"/>
</dbReference>
<dbReference type="GO" id="GO:0016616">
    <property type="term" value="F:oxidoreductase activity, acting on the CH-OH group of donors, NAD or NADP as acceptor"/>
    <property type="evidence" value="ECO:0007669"/>
    <property type="project" value="TreeGrafter"/>
</dbReference>
<dbReference type="InterPro" id="IPR005031">
    <property type="entry name" value="COQ10_START"/>
</dbReference>
<dbReference type="Proteomes" id="UP000646244">
    <property type="component" value="Unassembled WGS sequence"/>
</dbReference>
<sequence length="400" mass="43300">MTTVGHTLNSVVIDAPMDLVWRMTNDLESWTWLFSEYESVEILERDGATVRFRLTMRPDENGTRWSWVSERTTDEVSRTVRARRVETGPFAHMDIHWTYEQTGSGVRMTWRQDFAMKPGAPLDDEAMTRRINTNTTVQMDRIRDRVEGMARALPRAPLPLRGRRILVTGGTRGIGRAVTLAAARAGARVVAAYHSDARAASTLAEELGPGDPVPHTVRGDTADPAAVDEMAAVCRDRLGGLDGVVVSAGVISHHPYGRLPLEEWQRVLATNLTGAHLVLQKTLPLLTDGASLVVVGSAVATAGMPYGAHYTAAKAGLSGLVRSLCKELGPQGHRVNLVAPGLIETDMASGMTPEKRKHYEQLTSLGRLGDPAEVAGPVLFLLSDAARYVSGTTLLVNGGI</sequence>
<dbReference type="AlphaFoldDB" id="A0A918TDE2"/>
<dbReference type="EMBL" id="BMVB01000003">
    <property type="protein sequence ID" value="GHC39213.1"/>
    <property type="molecule type" value="Genomic_DNA"/>
</dbReference>
<dbReference type="FunFam" id="3.40.50.720:FF:000084">
    <property type="entry name" value="Short-chain dehydrogenase reductase"/>
    <property type="match status" value="1"/>
</dbReference>
<reference evidence="4" key="2">
    <citation type="submission" date="2020-09" db="EMBL/GenBank/DDBJ databases">
        <authorList>
            <person name="Sun Q."/>
            <person name="Ohkuma M."/>
        </authorList>
    </citation>
    <scope>NUCLEOTIDE SEQUENCE</scope>
    <source>
        <strain evidence="4">JCM 4633</strain>
    </source>
</reference>
<dbReference type="GO" id="GO:0030497">
    <property type="term" value="P:fatty acid elongation"/>
    <property type="evidence" value="ECO:0007669"/>
    <property type="project" value="TreeGrafter"/>
</dbReference>
<organism evidence="4 5">
    <name type="scientific">Streptomyces cinnamoneus</name>
    <name type="common">Streptoverticillium cinnamoneum</name>
    <dbReference type="NCBI Taxonomy" id="53446"/>
    <lineage>
        <taxon>Bacteria</taxon>
        <taxon>Bacillati</taxon>
        <taxon>Actinomycetota</taxon>
        <taxon>Actinomycetes</taxon>
        <taxon>Kitasatosporales</taxon>
        <taxon>Streptomycetaceae</taxon>
        <taxon>Streptomyces</taxon>
        <taxon>Streptomyces cinnamoneus group</taxon>
    </lineage>
</organism>
<accession>A0A918TDE2</accession>
<dbReference type="InterPro" id="IPR036291">
    <property type="entry name" value="NAD(P)-bd_dom_sf"/>
</dbReference>
<protein>
    <recommendedName>
        <fullName evidence="3">Ketoreductase domain-containing protein</fullName>
    </recommendedName>
</protein>
<dbReference type="SUPFAM" id="SSF55961">
    <property type="entry name" value="Bet v1-like"/>
    <property type="match status" value="1"/>
</dbReference>
<dbReference type="PANTHER" id="PTHR42760:SF40">
    <property type="entry name" value="3-OXOACYL-[ACYL-CARRIER-PROTEIN] REDUCTASE, CHLOROPLASTIC"/>
    <property type="match status" value="1"/>
</dbReference>
<dbReference type="PANTHER" id="PTHR42760">
    <property type="entry name" value="SHORT-CHAIN DEHYDROGENASES/REDUCTASES FAMILY MEMBER"/>
    <property type="match status" value="1"/>
</dbReference>
<proteinExistence type="inferred from homology"/>
<dbReference type="Pfam" id="PF13561">
    <property type="entry name" value="adh_short_C2"/>
    <property type="match status" value="1"/>
</dbReference>
<dbReference type="InterPro" id="IPR002347">
    <property type="entry name" value="SDR_fam"/>
</dbReference>
<dbReference type="Pfam" id="PF03364">
    <property type="entry name" value="Polyketide_cyc"/>
    <property type="match status" value="1"/>
</dbReference>
<feature type="domain" description="Ketoreductase" evidence="3">
    <location>
        <begin position="163"/>
        <end position="346"/>
    </location>
</feature>
<name>A0A918TDE2_STRCJ</name>
<reference evidence="4" key="1">
    <citation type="journal article" date="2014" name="Int. J. Syst. Evol. Microbiol.">
        <title>Complete genome sequence of Corynebacterium casei LMG S-19264T (=DSM 44701T), isolated from a smear-ripened cheese.</title>
        <authorList>
            <consortium name="US DOE Joint Genome Institute (JGI-PGF)"/>
            <person name="Walter F."/>
            <person name="Albersmeier A."/>
            <person name="Kalinowski J."/>
            <person name="Ruckert C."/>
        </authorList>
    </citation>
    <scope>NUCLEOTIDE SEQUENCE</scope>
    <source>
        <strain evidence="4">JCM 4633</strain>
    </source>
</reference>
<evidence type="ECO:0000313" key="4">
    <source>
        <dbReference type="EMBL" id="GHC39213.1"/>
    </source>
</evidence>
<dbReference type="SMART" id="SM00822">
    <property type="entry name" value="PKS_KR"/>
    <property type="match status" value="1"/>
</dbReference>
<dbReference type="SUPFAM" id="SSF51735">
    <property type="entry name" value="NAD(P)-binding Rossmann-fold domains"/>
    <property type="match status" value="1"/>
</dbReference>
<keyword evidence="2" id="KW-0560">Oxidoreductase</keyword>
<dbReference type="Gene3D" id="3.30.530.20">
    <property type="match status" value="1"/>
</dbReference>
<comment type="similarity">
    <text evidence="1">Belongs to the short-chain dehydrogenases/reductases (SDR) family.</text>
</comment>
<dbReference type="InterPro" id="IPR023393">
    <property type="entry name" value="START-like_dom_sf"/>
</dbReference>
<gene>
    <name evidence="4" type="ORF">GCM10010507_11160</name>
</gene>
<dbReference type="CDD" id="cd08860">
    <property type="entry name" value="TcmN_ARO-CYC_like"/>
    <property type="match status" value="1"/>
</dbReference>
<evidence type="ECO:0000313" key="5">
    <source>
        <dbReference type="Proteomes" id="UP000646244"/>
    </source>
</evidence>
<dbReference type="InterPro" id="IPR057326">
    <property type="entry name" value="KR_dom"/>
</dbReference>
<evidence type="ECO:0000256" key="2">
    <source>
        <dbReference type="ARBA" id="ARBA00023002"/>
    </source>
</evidence>
<evidence type="ECO:0000256" key="1">
    <source>
        <dbReference type="ARBA" id="ARBA00006484"/>
    </source>
</evidence>
<comment type="caution">
    <text evidence="4">The sequence shown here is derived from an EMBL/GenBank/DDBJ whole genome shotgun (WGS) entry which is preliminary data.</text>
</comment>
<dbReference type="PRINTS" id="PR00081">
    <property type="entry name" value="GDHRDH"/>
</dbReference>
<dbReference type="Gene3D" id="3.40.50.720">
    <property type="entry name" value="NAD(P)-binding Rossmann-like Domain"/>
    <property type="match status" value="1"/>
</dbReference>
<dbReference type="CDD" id="cd05233">
    <property type="entry name" value="SDR_c"/>
    <property type="match status" value="1"/>
</dbReference>